<feature type="compositionally biased region" description="Polar residues" evidence="10">
    <location>
        <begin position="56"/>
        <end position="72"/>
    </location>
</feature>
<evidence type="ECO:0000256" key="8">
    <source>
        <dbReference type="ARBA" id="ARBA00023242"/>
    </source>
</evidence>
<evidence type="ECO:0000259" key="12">
    <source>
        <dbReference type="Pfam" id="PF05609"/>
    </source>
</evidence>
<evidence type="ECO:0000256" key="2">
    <source>
        <dbReference type="ARBA" id="ARBA00007860"/>
    </source>
</evidence>
<keyword evidence="5 11" id="KW-1133">Transmembrane helix</keyword>
<keyword evidence="13" id="KW-1185">Reference proteome</keyword>
<proteinExistence type="inferred from homology"/>
<evidence type="ECO:0000256" key="4">
    <source>
        <dbReference type="ARBA" id="ARBA00022692"/>
    </source>
</evidence>
<organism evidence="13 14">
    <name type="scientific">Aplysia californica</name>
    <name type="common">California sea hare</name>
    <dbReference type="NCBI Taxonomy" id="6500"/>
    <lineage>
        <taxon>Eukaryota</taxon>
        <taxon>Metazoa</taxon>
        <taxon>Spiralia</taxon>
        <taxon>Lophotrochozoa</taxon>
        <taxon>Mollusca</taxon>
        <taxon>Gastropoda</taxon>
        <taxon>Heterobranchia</taxon>
        <taxon>Euthyneura</taxon>
        <taxon>Tectipleura</taxon>
        <taxon>Aplysiida</taxon>
        <taxon>Aplysioidea</taxon>
        <taxon>Aplysiidae</taxon>
        <taxon>Aplysia</taxon>
    </lineage>
</organism>
<feature type="region of interest" description="Disordered" evidence="10">
    <location>
        <begin position="1"/>
        <end position="113"/>
    </location>
</feature>
<dbReference type="InterPro" id="IPR038599">
    <property type="entry name" value="LAP1C-like_C_sf"/>
</dbReference>
<dbReference type="Gene3D" id="3.40.50.12190">
    <property type="match status" value="1"/>
</dbReference>
<keyword evidence="7" id="KW-0325">Glycoprotein</keyword>
<dbReference type="Proteomes" id="UP000694888">
    <property type="component" value="Unplaced"/>
</dbReference>
<evidence type="ECO:0000256" key="11">
    <source>
        <dbReference type="SAM" id="Phobius"/>
    </source>
</evidence>
<keyword evidence="3" id="KW-0597">Phosphoprotein</keyword>
<evidence type="ECO:0000256" key="3">
    <source>
        <dbReference type="ARBA" id="ARBA00022553"/>
    </source>
</evidence>
<feature type="compositionally biased region" description="Acidic residues" evidence="10">
    <location>
        <begin position="28"/>
        <end position="41"/>
    </location>
</feature>
<dbReference type="GeneID" id="101863835"/>
<comment type="similarity">
    <text evidence="2">Belongs to the TOR1AIP family.</text>
</comment>
<evidence type="ECO:0000256" key="6">
    <source>
        <dbReference type="ARBA" id="ARBA00023136"/>
    </source>
</evidence>
<evidence type="ECO:0000256" key="1">
    <source>
        <dbReference type="ARBA" id="ARBA00004259"/>
    </source>
</evidence>
<gene>
    <name evidence="14" type="primary">LOC101863835</name>
</gene>
<evidence type="ECO:0000256" key="9">
    <source>
        <dbReference type="ARBA" id="ARBA00037847"/>
    </source>
</evidence>
<keyword evidence="6 11" id="KW-0472">Membrane</keyword>
<protein>
    <submittedName>
        <fullName evidence="14">Torsin-1A-interacting protein 2</fullName>
    </submittedName>
</protein>
<dbReference type="PANTHER" id="PTHR18843">
    <property type="entry name" value="TORSIN-1A-INTERACTING PROTEIN"/>
    <property type="match status" value="1"/>
</dbReference>
<feature type="compositionally biased region" description="Basic and acidic residues" evidence="10">
    <location>
        <begin position="13"/>
        <end position="27"/>
    </location>
</feature>
<evidence type="ECO:0000256" key="10">
    <source>
        <dbReference type="SAM" id="MobiDB-lite"/>
    </source>
</evidence>
<dbReference type="PANTHER" id="PTHR18843:SF7">
    <property type="entry name" value="LAMINA-ASSOCIATED POLYPEPTIDE 1B ISOFORM 1-RELATED"/>
    <property type="match status" value="1"/>
</dbReference>
<feature type="compositionally biased region" description="Low complexity" evidence="10">
    <location>
        <begin position="91"/>
        <end position="104"/>
    </location>
</feature>
<dbReference type="Pfam" id="PF05609">
    <property type="entry name" value="LAP1_C"/>
    <property type="match status" value="1"/>
</dbReference>
<dbReference type="InterPro" id="IPR046753">
    <property type="entry name" value="TOIP1/2_C"/>
</dbReference>
<dbReference type="InterPro" id="IPR008662">
    <property type="entry name" value="TOIP1/2"/>
</dbReference>
<evidence type="ECO:0000313" key="14">
    <source>
        <dbReference type="RefSeq" id="XP_012942054.1"/>
    </source>
</evidence>
<feature type="compositionally biased region" description="Basic and acidic residues" evidence="10">
    <location>
        <begin position="76"/>
        <end position="87"/>
    </location>
</feature>
<keyword evidence="4 11" id="KW-0812">Transmembrane</keyword>
<reference evidence="14" key="1">
    <citation type="submission" date="2025-08" db="UniProtKB">
        <authorList>
            <consortium name="RefSeq"/>
        </authorList>
    </citation>
    <scope>IDENTIFICATION</scope>
</reference>
<name>A0ABM1A6Z1_APLCA</name>
<evidence type="ECO:0000313" key="13">
    <source>
        <dbReference type="Proteomes" id="UP000694888"/>
    </source>
</evidence>
<sequence length="363" mass="39679">MASGSPRTRRQQKQRESERRGSDHVVDSDEEDNLTSDDSDSDDSRSTFPGSRHTKSATQSSPEFSDLSSTSPLHRKSLDRSSPRGERSTCSSKSPKNINSSSSSARHTESEAPSSGTAVWVLMAILGFLCLFICCLSGRSETEVFDEGLMPFEKFLKDIESLEKAFPAQGRRTWKTVKATAKHVLNETDPIYPSIILMGVETGNSKLASCIASEIASRFESSLGQSPAGRKTDIGTYKHLSPAEQKMKLDEAFLGAFHNSGSKSLLVENLQLLSGEAALLLHGYCDNDNAPYKNVFILLMVNISPGEMVLDVGRPSNVEAYLADIWGKGIDVDKVNALMSRVANNVVVVTREGEDVFKNKCMI</sequence>
<comment type="subcellular location">
    <subcellularLocation>
        <location evidence="9">Endomembrane system</location>
        <topology evidence="9">Single-pass membrane protein</topology>
    </subcellularLocation>
    <subcellularLocation>
        <location evidence="1">Nucleus envelope</location>
    </subcellularLocation>
</comment>
<accession>A0ABM1A6Z1</accession>
<dbReference type="RefSeq" id="XP_012942054.1">
    <property type="nucleotide sequence ID" value="XM_013086600.2"/>
</dbReference>
<evidence type="ECO:0000256" key="5">
    <source>
        <dbReference type="ARBA" id="ARBA00022989"/>
    </source>
</evidence>
<feature type="domain" description="Torsin-1A-interacting protein 1/2 AAA+ activator" evidence="12">
    <location>
        <begin position="152"/>
        <end position="319"/>
    </location>
</feature>
<keyword evidence="8" id="KW-0539">Nucleus</keyword>
<evidence type="ECO:0000256" key="7">
    <source>
        <dbReference type="ARBA" id="ARBA00023180"/>
    </source>
</evidence>
<feature type="transmembrane region" description="Helical" evidence="11">
    <location>
        <begin position="118"/>
        <end position="136"/>
    </location>
</feature>